<keyword evidence="7" id="KW-0482">Metalloprotease</keyword>
<evidence type="ECO:0000256" key="5">
    <source>
        <dbReference type="ARBA" id="ARBA00022833"/>
    </source>
</evidence>
<dbReference type="GO" id="GO:0004176">
    <property type="term" value="F:ATP-dependent peptidase activity"/>
    <property type="evidence" value="ECO:0007669"/>
    <property type="project" value="InterPro"/>
</dbReference>
<organism evidence="10 11">
    <name type="scientific">Patella caerulea</name>
    <name type="common">Rayed Mediterranean limpet</name>
    <dbReference type="NCBI Taxonomy" id="87958"/>
    <lineage>
        <taxon>Eukaryota</taxon>
        <taxon>Metazoa</taxon>
        <taxon>Spiralia</taxon>
        <taxon>Lophotrochozoa</taxon>
        <taxon>Mollusca</taxon>
        <taxon>Gastropoda</taxon>
        <taxon>Patellogastropoda</taxon>
        <taxon>Patelloidea</taxon>
        <taxon>Patellidae</taxon>
        <taxon>Patella</taxon>
    </lineage>
</organism>
<evidence type="ECO:0000313" key="11">
    <source>
        <dbReference type="Proteomes" id="UP001347796"/>
    </source>
</evidence>
<evidence type="ECO:0000256" key="4">
    <source>
        <dbReference type="ARBA" id="ARBA00022741"/>
    </source>
</evidence>
<dbReference type="InterPro" id="IPR050928">
    <property type="entry name" value="ATP-dep_Zn_Metalloprotease"/>
</dbReference>
<feature type="domain" description="Peptidase M41" evidence="8">
    <location>
        <begin position="54"/>
        <end position="115"/>
    </location>
</feature>
<keyword evidence="7" id="KW-0645">Protease</keyword>
<dbReference type="Pfam" id="PF17862">
    <property type="entry name" value="AAA_lid_3"/>
    <property type="match status" value="1"/>
</dbReference>
<evidence type="ECO:0000256" key="7">
    <source>
        <dbReference type="ARBA" id="ARBA00023049"/>
    </source>
</evidence>
<evidence type="ECO:0000256" key="3">
    <source>
        <dbReference type="ARBA" id="ARBA00022723"/>
    </source>
</evidence>
<comment type="similarity">
    <text evidence="2">In the N-terminal section; belongs to the AAA ATPase family.</text>
</comment>
<evidence type="ECO:0000259" key="8">
    <source>
        <dbReference type="Pfam" id="PF01434"/>
    </source>
</evidence>
<dbReference type="EMBL" id="JAZGQO010000009">
    <property type="protein sequence ID" value="KAK6178251.1"/>
    <property type="molecule type" value="Genomic_DNA"/>
</dbReference>
<keyword evidence="4" id="KW-0547">Nucleotide-binding</keyword>
<dbReference type="FunFam" id="1.10.8.60:FF:000019">
    <property type="entry name" value="AFG3-like AAA ATPase 2"/>
    <property type="match status" value="1"/>
</dbReference>
<dbReference type="Pfam" id="PF01434">
    <property type="entry name" value="Peptidase_M41"/>
    <property type="match status" value="1"/>
</dbReference>
<dbReference type="Proteomes" id="UP001347796">
    <property type="component" value="Unassembled WGS sequence"/>
</dbReference>
<dbReference type="GO" id="GO:0004222">
    <property type="term" value="F:metalloendopeptidase activity"/>
    <property type="evidence" value="ECO:0007669"/>
    <property type="project" value="InterPro"/>
</dbReference>
<dbReference type="Gene3D" id="1.20.58.760">
    <property type="entry name" value="Peptidase M41"/>
    <property type="match status" value="1"/>
</dbReference>
<evidence type="ECO:0008006" key="12">
    <source>
        <dbReference type="Google" id="ProtNLM"/>
    </source>
</evidence>
<dbReference type="AlphaFoldDB" id="A0AAN8JLF2"/>
<dbReference type="SUPFAM" id="SSF140990">
    <property type="entry name" value="FtsH protease domain-like"/>
    <property type="match status" value="1"/>
</dbReference>
<protein>
    <recommendedName>
        <fullName evidence="12">AFG3-like protein 2</fullName>
    </recommendedName>
</protein>
<name>A0AAN8JLF2_PATCE</name>
<dbReference type="InterPro" id="IPR000642">
    <property type="entry name" value="Peptidase_M41"/>
</dbReference>
<evidence type="ECO:0000256" key="1">
    <source>
        <dbReference type="ARBA" id="ARBA00001947"/>
    </source>
</evidence>
<dbReference type="Gene3D" id="1.10.8.60">
    <property type="match status" value="1"/>
</dbReference>
<evidence type="ECO:0000256" key="2">
    <source>
        <dbReference type="ARBA" id="ARBA00010550"/>
    </source>
</evidence>
<feature type="domain" description="AAA ATPase AAA+ lid" evidence="9">
    <location>
        <begin position="2"/>
        <end position="39"/>
    </location>
</feature>
<dbReference type="FunFam" id="1.20.58.760:FF:000025">
    <property type="entry name" value="ATP-dependent metallopeptidase Hfl"/>
    <property type="match status" value="1"/>
</dbReference>
<accession>A0AAN8JLF2</accession>
<evidence type="ECO:0000256" key="6">
    <source>
        <dbReference type="ARBA" id="ARBA00022840"/>
    </source>
</evidence>
<dbReference type="GO" id="GO:0034982">
    <property type="term" value="P:mitochondrial protein processing"/>
    <property type="evidence" value="ECO:0007669"/>
    <property type="project" value="TreeGrafter"/>
</dbReference>
<comment type="caution">
    <text evidence="10">The sequence shown here is derived from an EMBL/GenBank/DDBJ whole genome shotgun (WGS) entry which is preliminary data.</text>
</comment>
<keyword evidence="3" id="KW-0479">Metal-binding</keyword>
<reference evidence="10 11" key="1">
    <citation type="submission" date="2024-01" db="EMBL/GenBank/DDBJ databases">
        <title>The genome of the rayed Mediterranean limpet Patella caerulea (Linnaeus, 1758).</title>
        <authorList>
            <person name="Anh-Thu Weber A."/>
            <person name="Halstead-Nussloch G."/>
        </authorList>
    </citation>
    <scope>NUCLEOTIDE SEQUENCE [LARGE SCALE GENOMIC DNA]</scope>
    <source>
        <strain evidence="10">AATW-2023a</strain>
        <tissue evidence="10">Whole specimen</tissue>
    </source>
</reference>
<keyword evidence="5" id="KW-0862">Zinc</keyword>
<dbReference type="PANTHER" id="PTHR43655:SF2">
    <property type="entry name" value="AFG3 LIKE MATRIX AAA PEPTIDASE SUBUNIT 2, ISOFORM A"/>
    <property type="match status" value="1"/>
</dbReference>
<dbReference type="GO" id="GO:0005745">
    <property type="term" value="C:m-AAA complex"/>
    <property type="evidence" value="ECO:0007669"/>
    <property type="project" value="TreeGrafter"/>
</dbReference>
<dbReference type="InterPro" id="IPR037219">
    <property type="entry name" value="Peptidase_M41-like"/>
</dbReference>
<comment type="cofactor">
    <cofactor evidence="1">
        <name>Zn(2+)</name>
        <dbReference type="ChEBI" id="CHEBI:29105"/>
    </cofactor>
</comment>
<keyword evidence="7" id="KW-0378">Hydrolase</keyword>
<sequence>MAALTPGFSGADIANVCNEAALIAARDLNTSIGHVHFEQAIERVVAGLEKKTQVLQPEEKKTVAYHEAGHAVAGWFLQHADPLLKVSIIPRGKGLGYAQYLPKEQFLYTKEQVINYTQPI</sequence>
<keyword evidence="6" id="KW-0067">ATP-binding</keyword>
<dbReference type="GO" id="GO:0046872">
    <property type="term" value="F:metal ion binding"/>
    <property type="evidence" value="ECO:0007669"/>
    <property type="project" value="UniProtKB-KW"/>
</dbReference>
<keyword evidence="11" id="KW-1185">Reference proteome</keyword>
<evidence type="ECO:0000313" key="10">
    <source>
        <dbReference type="EMBL" id="KAK6178251.1"/>
    </source>
</evidence>
<evidence type="ECO:0000259" key="9">
    <source>
        <dbReference type="Pfam" id="PF17862"/>
    </source>
</evidence>
<dbReference type="GO" id="GO:0005524">
    <property type="term" value="F:ATP binding"/>
    <property type="evidence" value="ECO:0007669"/>
    <property type="project" value="UniProtKB-KW"/>
</dbReference>
<dbReference type="InterPro" id="IPR041569">
    <property type="entry name" value="AAA_lid_3"/>
</dbReference>
<dbReference type="PANTHER" id="PTHR43655">
    <property type="entry name" value="ATP-DEPENDENT PROTEASE"/>
    <property type="match status" value="1"/>
</dbReference>
<gene>
    <name evidence="10" type="ORF">SNE40_013059</name>
</gene>
<proteinExistence type="inferred from homology"/>